<keyword evidence="2" id="KW-0812">Transmembrane</keyword>
<feature type="transmembrane region" description="Helical" evidence="2">
    <location>
        <begin position="70"/>
        <end position="89"/>
    </location>
</feature>
<name>A0AA36MV46_9DINO</name>
<evidence type="ECO:0008006" key="5">
    <source>
        <dbReference type="Google" id="ProtNLM"/>
    </source>
</evidence>
<dbReference type="Proteomes" id="UP001178507">
    <property type="component" value="Unassembled WGS sequence"/>
</dbReference>
<evidence type="ECO:0000313" key="4">
    <source>
        <dbReference type="Proteomes" id="UP001178507"/>
    </source>
</evidence>
<feature type="transmembrane region" description="Helical" evidence="2">
    <location>
        <begin position="12"/>
        <end position="41"/>
    </location>
</feature>
<dbReference type="AlphaFoldDB" id="A0AA36MV46"/>
<protein>
    <recommendedName>
        <fullName evidence="5">Transmembrane protein</fullName>
    </recommendedName>
</protein>
<dbReference type="EMBL" id="CAUJNA010001480">
    <property type="protein sequence ID" value="CAJ1387226.1"/>
    <property type="molecule type" value="Genomic_DNA"/>
</dbReference>
<gene>
    <name evidence="3" type="ORF">EVOR1521_LOCUS13348</name>
</gene>
<accession>A0AA36MV46</accession>
<keyword evidence="2" id="KW-1133">Transmembrane helix</keyword>
<sequence>MLMKAQQESFDANAIFAVVMLVLFVVGLTLLDMAVLAVAAVQTLCSSDHHVVEDNRCNFITLAKYLKKMAMLDVLILGVLVVVLSGSVYQEQGLVLLPGWGLLALFIAELMHYLTYFIVRSLAQAIPANVAQKEMSDSTTTESTDIGSDDNDSVEEKGLSI</sequence>
<evidence type="ECO:0000313" key="3">
    <source>
        <dbReference type="EMBL" id="CAJ1387226.1"/>
    </source>
</evidence>
<evidence type="ECO:0000256" key="1">
    <source>
        <dbReference type="SAM" id="MobiDB-lite"/>
    </source>
</evidence>
<feature type="region of interest" description="Disordered" evidence="1">
    <location>
        <begin position="134"/>
        <end position="161"/>
    </location>
</feature>
<evidence type="ECO:0000256" key="2">
    <source>
        <dbReference type="SAM" id="Phobius"/>
    </source>
</evidence>
<reference evidence="3" key="1">
    <citation type="submission" date="2023-08" db="EMBL/GenBank/DDBJ databases">
        <authorList>
            <person name="Chen Y."/>
            <person name="Shah S."/>
            <person name="Dougan E. K."/>
            <person name="Thang M."/>
            <person name="Chan C."/>
        </authorList>
    </citation>
    <scope>NUCLEOTIDE SEQUENCE</scope>
</reference>
<keyword evidence="4" id="KW-1185">Reference proteome</keyword>
<proteinExistence type="predicted"/>
<comment type="caution">
    <text evidence="3">The sequence shown here is derived from an EMBL/GenBank/DDBJ whole genome shotgun (WGS) entry which is preliminary data.</text>
</comment>
<keyword evidence="2" id="KW-0472">Membrane</keyword>
<organism evidence="3 4">
    <name type="scientific">Effrenium voratum</name>
    <dbReference type="NCBI Taxonomy" id="2562239"/>
    <lineage>
        <taxon>Eukaryota</taxon>
        <taxon>Sar</taxon>
        <taxon>Alveolata</taxon>
        <taxon>Dinophyceae</taxon>
        <taxon>Suessiales</taxon>
        <taxon>Symbiodiniaceae</taxon>
        <taxon>Effrenium</taxon>
    </lineage>
</organism>
<feature type="transmembrane region" description="Helical" evidence="2">
    <location>
        <begin position="95"/>
        <end position="119"/>
    </location>
</feature>
<feature type="compositionally biased region" description="Low complexity" evidence="1">
    <location>
        <begin position="137"/>
        <end position="146"/>
    </location>
</feature>